<keyword evidence="2" id="KW-1185">Reference proteome</keyword>
<organism evidence="1 2">
    <name type="scientific">Euhalothece natronophila Z-M001</name>
    <dbReference type="NCBI Taxonomy" id="522448"/>
    <lineage>
        <taxon>Bacteria</taxon>
        <taxon>Bacillati</taxon>
        <taxon>Cyanobacteriota</taxon>
        <taxon>Cyanophyceae</taxon>
        <taxon>Oscillatoriophycideae</taxon>
        <taxon>Chroococcales</taxon>
        <taxon>Halothecacae</taxon>
        <taxon>Halothece cluster</taxon>
        <taxon>Euhalothece</taxon>
    </lineage>
</organism>
<name>A0A5B8NL48_9CHRO</name>
<dbReference type="RefSeq" id="WP_146295323.1">
    <property type="nucleotide sequence ID" value="NZ_CP042326.1"/>
</dbReference>
<gene>
    <name evidence="1" type="ORF">FRE64_07110</name>
</gene>
<dbReference type="KEGG" id="enn:FRE64_07110"/>
<evidence type="ECO:0000313" key="2">
    <source>
        <dbReference type="Proteomes" id="UP000318453"/>
    </source>
</evidence>
<sequence>MSNFQVDLTGLTPEQISQVQAFIERLKQNSQNEAIPETSQKDEDEKLQQLHQEFDWLVADIGIKNSLHRSDIYGINS</sequence>
<proteinExistence type="predicted"/>
<dbReference type="Proteomes" id="UP000318453">
    <property type="component" value="Chromosome"/>
</dbReference>
<dbReference type="OrthoDB" id="463481at2"/>
<evidence type="ECO:0000313" key="1">
    <source>
        <dbReference type="EMBL" id="QDZ39726.1"/>
    </source>
</evidence>
<dbReference type="EMBL" id="CP042326">
    <property type="protein sequence ID" value="QDZ39726.1"/>
    <property type="molecule type" value="Genomic_DNA"/>
</dbReference>
<protein>
    <submittedName>
        <fullName evidence="1">Uncharacterized protein</fullName>
    </submittedName>
</protein>
<reference evidence="1 2" key="1">
    <citation type="submission" date="2019-08" db="EMBL/GenBank/DDBJ databases">
        <title>Carotenoids and Carotenoid Binding Proteins in the Halophilic Cyanobacterium Euhalothece sp. ZM00.</title>
        <authorList>
            <person name="Cho S.M."/>
            <person name="Song J.Y."/>
            <person name="Park Y.-I."/>
        </authorList>
    </citation>
    <scope>NUCLEOTIDE SEQUENCE [LARGE SCALE GENOMIC DNA]</scope>
    <source>
        <strain evidence="1 2">Z-M001</strain>
    </source>
</reference>
<dbReference type="AlphaFoldDB" id="A0A5B8NL48"/>
<accession>A0A5B8NL48</accession>